<evidence type="ECO:0000313" key="2">
    <source>
        <dbReference type="Proteomes" id="UP000621436"/>
    </source>
</evidence>
<dbReference type="AlphaFoldDB" id="A0A931AZU0"/>
<dbReference type="EMBL" id="JADPIE010000007">
    <property type="protein sequence ID" value="MBF8437798.1"/>
    <property type="molecule type" value="Genomic_DNA"/>
</dbReference>
<protein>
    <submittedName>
        <fullName evidence="1">Uncharacterized protein</fullName>
    </submittedName>
</protein>
<keyword evidence="2" id="KW-1185">Reference proteome</keyword>
<gene>
    <name evidence="1" type="ORF">I0Q91_11940</name>
</gene>
<name>A0A931AZU0_9FIRM</name>
<accession>A0A931AZU0</accession>
<sequence>MRQTRLIFVMIFGLIMINIFMPGVVEADSLSNPDTWLQRFNGNDVRQVFALDSTGLELPDDNFKQFSDEGQEKLFALASQFGEEQYEEDELFSMVQNSEGIRDLREVLQLNNTDNNRIDLPFGREAYISADQRSGETERGEESLTSFNLSYDMNPNMTIRAGIGQRSSSSWEDSELEIDEDDLIDESVENSSDTVTAANIDNFDDSQNVESDVEAVQAAEEIQSQFIEQLSEMAQLGISYQPASNVFVSADYISDNIFNPSGGSSTVFGLEYQDNLGNIRASYQIDNYEEMRQTITGLELDLLDLATLSTSYKLFDINNLQDTLESQGGWELDIGLDLNVTDSSRLSIGYQMLDSLNSAGEMPEFDQVESNVQASFEIRF</sequence>
<dbReference type="RefSeq" id="WP_270454818.1">
    <property type="nucleotide sequence ID" value="NZ_JADPIE010000007.1"/>
</dbReference>
<dbReference type="Proteomes" id="UP000621436">
    <property type="component" value="Unassembled WGS sequence"/>
</dbReference>
<comment type="caution">
    <text evidence="1">The sequence shown here is derived from an EMBL/GenBank/DDBJ whole genome shotgun (WGS) entry which is preliminary data.</text>
</comment>
<proteinExistence type="predicted"/>
<reference evidence="1" key="1">
    <citation type="submission" date="2020-11" db="EMBL/GenBank/DDBJ databases">
        <title>Halonatronomonas betainensis gen. nov., sp. nov. a novel haloalkaliphilic representative of the family Halanaerobiacae capable of betaine degradation.</title>
        <authorList>
            <person name="Boltyanskaya Y."/>
            <person name="Kevbrin V."/>
            <person name="Detkova E."/>
            <person name="Grouzdev D.S."/>
            <person name="Koziaeva V."/>
            <person name="Zhilina T."/>
        </authorList>
    </citation>
    <scope>NUCLEOTIDE SEQUENCE</scope>
    <source>
        <strain evidence="1">Z-7014</strain>
    </source>
</reference>
<organism evidence="1 2">
    <name type="scientific">Halonatronomonas betaini</name>
    <dbReference type="NCBI Taxonomy" id="2778430"/>
    <lineage>
        <taxon>Bacteria</taxon>
        <taxon>Bacillati</taxon>
        <taxon>Bacillota</taxon>
        <taxon>Clostridia</taxon>
        <taxon>Halanaerobiales</taxon>
        <taxon>Halarsenatibacteraceae</taxon>
        <taxon>Halonatronomonas</taxon>
    </lineage>
</organism>
<evidence type="ECO:0000313" key="1">
    <source>
        <dbReference type="EMBL" id="MBF8437798.1"/>
    </source>
</evidence>